<dbReference type="EMBL" id="DS178407">
    <property type="protein sequence ID" value="EFP93754.1"/>
    <property type="molecule type" value="Genomic_DNA"/>
</dbReference>
<gene>
    <name evidence="2" type="ORF">PGTG_19781</name>
</gene>
<keyword evidence="1" id="KW-0732">Signal</keyword>
<name>E3LB29_PUCGT</name>
<dbReference type="VEuPathDB" id="FungiDB:PGTG_19781"/>
<dbReference type="GeneID" id="10535124"/>
<reference evidence="3" key="2">
    <citation type="journal article" date="2011" name="Proc. Natl. Acad. Sci. U.S.A.">
        <title>Obligate biotrophy features unraveled by the genomic analysis of rust fungi.</title>
        <authorList>
            <person name="Duplessis S."/>
            <person name="Cuomo C.A."/>
            <person name="Lin Y.-C."/>
            <person name="Aerts A."/>
            <person name="Tisserant E."/>
            <person name="Veneault-Fourrey C."/>
            <person name="Joly D.L."/>
            <person name="Hacquard S."/>
            <person name="Amselem J."/>
            <person name="Cantarel B.L."/>
            <person name="Chiu R."/>
            <person name="Coutinho P.M."/>
            <person name="Feau N."/>
            <person name="Field M."/>
            <person name="Frey P."/>
            <person name="Gelhaye E."/>
            <person name="Goldberg J."/>
            <person name="Grabherr M.G."/>
            <person name="Kodira C.D."/>
            <person name="Kohler A."/>
            <person name="Kuees U."/>
            <person name="Lindquist E.A."/>
            <person name="Lucas S.M."/>
            <person name="Mago R."/>
            <person name="Mauceli E."/>
            <person name="Morin E."/>
            <person name="Murat C."/>
            <person name="Pangilinan J.L."/>
            <person name="Park R."/>
            <person name="Pearson M."/>
            <person name="Quesneville H."/>
            <person name="Rouhier N."/>
            <person name="Sakthikumar S."/>
            <person name="Salamov A.A."/>
            <person name="Schmutz J."/>
            <person name="Selles B."/>
            <person name="Shapiro H."/>
            <person name="Tanguay P."/>
            <person name="Tuskan G.A."/>
            <person name="Henrissat B."/>
            <person name="Van de Peer Y."/>
            <person name="Rouze P."/>
            <person name="Ellis J.G."/>
            <person name="Dodds P.N."/>
            <person name="Schein J.E."/>
            <person name="Zhong S."/>
            <person name="Hamelin R.C."/>
            <person name="Grigoriev I.V."/>
            <person name="Szabo L.J."/>
            <person name="Martin F."/>
        </authorList>
    </citation>
    <scope>NUCLEOTIDE SEQUENCE [LARGE SCALE GENOMIC DNA]</scope>
    <source>
        <strain evidence="3">CRL 75-36-700-3 / race SCCL</strain>
    </source>
</reference>
<reference key="1">
    <citation type="submission" date="2007-01" db="EMBL/GenBank/DDBJ databases">
        <title>The Genome Sequence of Puccinia graminis f. sp. tritici Strain CRL 75-36-700-3.</title>
        <authorList>
            <consortium name="The Broad Institute Genome Sequencing Platform"/>
            <person name="Birren B."/>
            <person name="Lander E."/>
            <person name="Galagan J."/>
            <person name="Nusbaum C."/>
            <person name="Devon K."/>
            <person name="Cuomo C."/>
            <person name="Jaffe D."/>
            <person name="Butler J."/>
            <person name="Alvarez P."/>
            <person name="Gnerre S."/>
            <person name="Grabherr M."/>
            <person name="Mauceli E."/>
            <person name="Brockman W."/>
            <person name="Young S."/>
            <person name="LaButti K."/>
            <person name="Sykes S."/>
            <person name="DeCaprio D."/>
            <person name="Crawford M."/>
            <person name="Koehrsen M."/>
            <person name="Engels R."/>
            <person name="Montgomery P."/>
            <person name="Pearson M."/>
            <person name="Howarth C."/>
            <person name="Larson L."/>
            <person name="White J."/>
            <person name="Zeng Q."/>
            <person name="Kodira C."/>
            <person name="Yandava C."/>
            <person name="Alvarado L."/>
            <person name="O'Leary S."/>
            <person name="Szabo L."/>
            <person name="Dean R."/>
            <person name="Schein J."/>
        </authorList>
    </citation>
    <scope>NUCLEOTIDE SEQUENCE</scope>
    <source>
        <strain>CRL 75-36-700-3</strain>
    </source>
</reference>
<organism evidence="2 3">
    <name type="scientific">Puccinia graminis f. sp. tritici (strain CRL 75-36-700-3 / race SCCL)</name>
    <name type="common">Black stem rust fungus</name>
    <dbReference type="NCBI Taxonomy" id="418459"/>
    <lineage>
        <taxon>Eukaryota</taxon>
        <taxon>Fungi</taxon>
        <taxon>Dikarya</taxon>
        <taxon>Basidiomycota</taxon>
        <taxon>Pucciniomycotina</taxon>
        <taxon>Pucciniomycetes</taxon>
        <taxon>Pucciniales</taxon>
        <taxon>Pucciniaceae</taxon>
        <taxon>Puccinia</taxon>
    </lineage>
</organism>
<protein>
    <submittedName>
        <fullName evidence="2">Uncharacterized protein</fullName>
    </submittedName>
</protein>
<keyword evidence="3" id="KW-1185">Reference proteome</keyword>
<feature type="signal peptide" evidence="1">
    <location>
        <begin position="1"/>
        <end position="22"/>
    </location>
</feature>
<evidence type="ECO:0000256" key="1">
    <source>
        <dbReference type="SAM" id="SignalP"/>
    </source>
</evidence>
<evidence type="ECO:0000313" key="3">
    <source>
        <dbReference type="Proteomes" id="UP000008783"/>
    </source>
</evidence>
<accession>E3LB29</accession>
<dbReference type="OrthoDB" id="10270155at2759"/>
<proteinExistence type="predicted"/>
<dbReference type="InParanoid" id="E3LB29"/>
<dbReference type="RefSeq" id="XP_003338173.1">
    <property type="nucleotide sequence ID" value="XM_003338125.1"/>
</dbReference>
<dbReference type="Proteomes" id="UP000008783">
    <property type="component" value="Unassembled WGS sequence"/>
</dbReference>
<dbReference type="KEGG" id="pgr:PGTG_19781"/>
<sequence length="189" mass="21130">MDSLRLIGAFMVAFSLVGSLVASSSETEVNCDNAVVQNVKAPNPVCKSGAMYYDVGGLGFCKAKEESQCCIKRADRFFRTEGVQVDGGCYLINEQSVACDLLCLPEIILKPMDMMSCLSREKSFIYTRRLLSSFRKWTTSRHICGSPRSDLEASKARFPSEILDFSGLNQHLRGSQIRREVLQFLQNFT</sequence>
<evidence type="ECO:0000313" key="2">
    <source>
        <dbReference type="EMBL" id="EFP93754.1"/>
    </source>
</evidence>
<feature type="chain" id="PRO_5003172552" evidence="1">
    <location>
        <begin position="23"/>
        <end position="189"/>
    </location>
</feature>
<dbReference type="AlphaFoldDB" id="E3LB29"/>
<dbReference type="HOGENOM" id="CLU_1435068_0_0_1"/>